<dbReference type="InterPro" id="IPR025370">
    <property type="entry name" value="SgrR_HTH_N"/>
</dbReference>
<dbReference type="Pfam" id="PF00496">
    <property type="entry name" value="SBP_bac_5"/>
    <property type="match status" value="1"/>
</dbReference>
<dbReference type="PANTHER" id="PTHR30290">
    <property type="entry name" value="PERIPLASMIC BINDING COMPONENT OF ABC TRANSPORTER"/>
    <property type="match status" value="1"/>
</dbReference>
<organism evidence="5 6">
    <name type="scientific">Brevibacillus agri</name>
    <dbReference type="NCBI Taxonomy" id="51101"/>
    <lineage>
        <taxon>Bacteria</taxon>
        <taxon>Bacillati</taxon>
        <taxon>Bacillota</taxon>
        <taxon>Bacilli</taxon>
        <taxon>Bacillales</taxon>
        <taxon>Paenibacillaceae</taxon>
        <taxon>Brevibacillus</taxon>
    </lineage>
</organism>
<dbReference type="AlphaFoldDB" id="A0A3M8AY39"/>
<dbReference type="EMBL" id="RHHN01000030">
    <property type="protein sequence ID" value="RNB55990.1"/>
    <property type="molecule type" value="Genomic_DNA"/>
</dbReference>
<keyword evidence="7" id="KW-1185">Reference proteome</keyword>
<evidence type="ECO:0000259" key="3">
    <source>
        <dbReference type="Pfam" id="PF12793"/>
    </source>
</evidence>
<feature type="domain" description="Solute-binding protein family 5" evidence="2">
    <location>
        <begin position="176"/>
        <end position="488"/>
    </location>
</feature>
<comment type="caution">
    <text evidence="5">The sequence shown here is derived from an EMBL/GenBank/DDBJ whole genome shotgun (WGS) entry which is preliminary data.</text>
</comment>
<accession>A0A3M8AY39</accession>
<dbReference type="GO" id="GO:0003677">
    <property type="term" value="F:DNA binding"/>
    <property type="evidence" value="ECO:0007669"/>
    <property type="project" value="UniProtKB-KW"/>
</dbReference>
<name>A0A3M8AY39_9BACL</name>
<evidence type="ECO:0000313" key="6">
    <source>
        <dbReference type="Proteomes" id="UP000276178"/>
    </source>
</evidence>
<proteinExistence type="predicted"/>
<gene>
    <name evidence="4" type="primary">oppA_3</name>
    <name evidence="4" type="ORF">BAG01nite_17790</name>
    <name evidence="5" type="ORF">EB820_10140</name>
</gene>
<dbReference type="EMBL" id="BJOD01000015">
    <property type="protein sequence ID" value="GED25677.1"/>
    <property type="molecule type" value="Genomic_DNA"/>
</dbReference>
<dbReference type="Pfam" id="PF12793">
    <property type="entry name" value="SgrR_N"/>
    <property type="match status" value="1"/>
</dbReference>
<dbReference type="SUPFAM" id="SSF53850">
    <property type="entry name" value="Periplasmic binding protein-like II"/>
    <property type="match status" value="1"/>
</dbReference>
<dbReference type="PANTHER" id="PTHR30290:SF72">
    <property type="entry name" value="HTH-TYPE TRANSCRIPTIONAL REGULATOR SGRR"/>
    <property type="match status" value="1"/>
</dbReference>
<evidence type="ECO:0000313" key="4">
    <source>
        <dbReference type="EMBL" id="GED25677.1"/>
    </source>
</evidence>
<dbReference type="CDD" id="cd08507">
    <property type="entry name" value="PBP2_SgrR_like"/>
    <property type="match status" value="1"/>
</dbReference>
<evidence type="ECO:0000256" key="1">
    <source>
        <dbReference type="ARBA" id="ARBA00023125"/>
    </source>
</evidence>
<dbReference type="OrthoDB" id="5894719at2"/>
<dbReference type="Proteomes" id="UP000276178">
    <property type="component" value="Unassembled WGS sequence"/>
</dbReference>
<dbReference type="GO" id="GO:1904680">
    <property type="term" value="F:peptide transmembrane transporter activity"/>
    <property type="evidence" value="ECO:0007669"/>
    <property type="project" value="TreeGrafter"/>
</dbReference>
<feature type="domain" description="Transcriptional regulator SgrR N-terminal HTH" evidence="3">
    <location>
        <begin position="22"/>
        <end position="109"/>
    </location>
</feature>
<dbReference type="Gene3D" id="3.10.105.10">
    <property type="entry name" value="Dipeptide-binding Protein, Domain 3"/>
    <property type="match status" value="1"/>
</dbReference>
<dbReference type="Gene3D" id="3.40.190.10">
    <property type="entry name" value="Periplasmic binding protein-like II"/>
    <property type="match status" value="1"/>
</dbReference>
<dbReference type="Proteomes" id="UP000317180">
    <property type="component" value="Unassembled WGS sequence"/>
</dbReference>
<sequence length="596" mass="69044">MKSHEHFLQMLLGLPEWEPGLAQRIGIKELSELLCCTPRNVKLILRKWEKEGLLKWQPGVGRGHHSTLTILCDVGQFLSDSFQQLLAEGSIREAVELLQHKSLPVNVKLRLQEVWNAQFGFVAEEGEARRQDVLRIPRERAFSTVDPAFVAVSAESHFIQQICHTLIIFDPATQSFRPQLAHAWESDREMTSWTFYLRKGVRFHHGRVLTGKDVAYTVQRLIDLDSPYRWQVEDIASIEHPDDYTIIFHLREPNGFFLHLAASIALSVLPYDVPFSEQAIVGTGPFRMMEFTEDRLVLGAFDDYYRERAILDRVEIWRVTAAEQTGMRYQLPEMPASSSATRECGDSLNIEFQEIGCHYMNFNFRKPGIQHDFAFRQAIKHLLDPVQMIAELKKEHYSPAGSFLPERSRQMTFAPSTLEEAAAWLQKSAYQGEAVALFYGEGKKCEEEAKWLQQRCQQIGIRLELRSMTKAEFLSELPDRHADMCMMGEVLQRDIELGLIEVYKNKCTMVHRFLDDENRARMDERLSAVLSLGKRDERMEALAKIEDELKDELWLLFIYHAKRIDRYHPALRGITLDSFGWIDFSKLWVKSFVTSL</sequence>
<reference evidence="5 6" key="1">
    <citation type="submission" date="2018-10" db="EMBL/GenBank/DDBJ databases">
        <title>Phylogenomics of Brevibacillus.</title>
        <authorList>
            <person name="Dunlap C."/>
        </authorList>
    </citation>
    <scope>NUCLEOTIDE SEQUENCE [LARGE SCALE GENOMIC DNA]</scope>
    <source>
        <strain evidence="5 6">NRRL NRS 1219</strain>
    </source>
</reference>
<dbReference type="InterPro" id="IPR039424">
    <property type="entry name" value="SBP_5"/>
</dbReference>
<dbReference type="GO" id="GO:0015833">
    <property type="term" value="P:peptide transport"/>
    <property type="evidence" value="ECO:0007669"/>
    <property type="project" value="TreeGrafter"/>
</dbReference>
<dbReference type="GeneID" id="82809135"/>
<protein>
    <submittedName>
        <fullName evidence="4">ABC transporter substrate-binding protein</fullName>
    </submittedName>
    <submittedName>
        <fullName evidence="5">SgrR family transcriptional regulator</fullName>
    </submittedName>
</protein>
<evidence type="ECO:0000313" key="5">
    <source>
        <dbReference type="EMBL" id="RNB55990.1"/>
    </source>
</evidence>
<reference evidence="4 7" key="2">
    <citation type="submission" date="2019-06" db="EMBL/GenBank/DDBJ databases">
        <title>Whole genome shotgun sequence of Brevibacillus agri NBRC 15538.</title>
        <authorList>
            <person name="Hosoyama A."/>
            <person name="Uohara A."/>
            <person name="Ohji S."/>
            <person name="Ichikawa N."/>
        </authorList>
    </citation>
    <scope>NUCLEOTIDE SEQUENCE [LARGE SCALE GENOMIC DNA]</scope>
    <source>
        <strain evidence="4 7">NBRC 15538</strain>
    </source>
</reference>
<evidence type="ECO:0000313" key="7">
    <source>
        <dbReference type="Proteomes" id="UP000317180"/>
    </source>
</evidence>
<evidence type="ECO:0000259" key="2">
    <source>
        <dbReference type="Pfam" id="PF00496"/>
    </source>
</evidence>
<keyword evidence="1" id="KW-0238">DNA-binding</keyword>
<dbReference type="RefSeq" id="WP_122952822.1">
    <property type="nucleotide sequence ID" value="NZ_BJOD01000015.1"/>
</dbReference>
<dbReference type="InterPro" id="IPR000914">
    <property type="entry name" value="SBP_5_dom"/>
</dbReference>